<dbReference type="PANTHER" id="PTHR47668">
    <property type="entry name" value="DIENELACTONE HYDROLASE FAMILY PROTEIN (AFU_ORTHOLOGUE AFUA_6G01940)"/>
    <property type="match status" value="1"/>
</dbReference>
<proteinExistence type="predicted"/>
<name>A0A0C3GDQ2_OIDMZ</name>
<evidence type="ECO:0000313" key="2">
    <source>
        <dbReference type="EMBL" id="KIM94285.1"/>
    </source>
</evidence>
<dbReference type="InterPro" id="IPR002925">
    <property type="entry name" value="Dienelactn_hydro"/>
</dbReference>
<reference evidence="2 3" key="1">
    <citation type="submission" date="2014-04" db="EMBL/GenBank/DDBJ databases">
        <authorList>
            <consortium name="DOE Joint Genome Institute"/>
            <person name="Kuo A."/>
            <person name="Martino E."/>
            <person name="Perotto S."/>
            <person name="Kohler A."/>
            <person name="Nagy L.G."/>
            <person name="Floudas D."/>
            <person name="Copeland A."/>
            <person name="Barry K.W."/>
            <person name="Cichocki N."/>
            <person name="Veneault-Fourrey C."/>
            <person name="LaButti K."/>
            <person name="Lindquist E.A."/>
            <person name="Lipzen A."/>
            <person name="Lundell T."/>
            <person name="Morin E."/>
            <person name="Murat C."/>
            <person name="Sun H."/>
            <person name="Tunlid A."/>
            <person name="Henrissat B."/>
            <person name="Grigoriev I.V."/>
            <person name="Hibbett D.S."/>
            <person name="Martin F."/>
            <person name="Nordberg H.P."/>
            <person name="Cantor M.N."/>
            <person name="Hua S.X."/>
        </authorList>
    </citation>
    <scope>NUCLEOTIDE SEQUENCE [LARGE SCALE GENOMIC DNA]</scope>
    <source>
        <strain evidence="2 3">Zn</strain>
    </source>
</reference>
<dbReference type="PANTHER" id="PTHR47668:SF1">
    <property type="entry name" value="DIENELACTONE HYDROLASE DOMAIN-CONTAINING PROTEIN-RELATED"/>
    <property type="match status" value="1"/>
</dbReference>
<dbReference type="EMBL" id="KN832890">
    <property type="protein sequence ID" value="KIM94285.1"/>
    <property type="molecule type" value="Genomic_DNA"/>
</dbReference>
<dbReference type="GO" id="GO:0016787">
    <property type="term" value="F:hydrolase activity"/>
    <property type="evidence" value="ECO:0007669"/>
    <property type="project" value="InterPro"/>
</dbReference>
<dbReference type="HOGENOM" id="CLU_054590_0_0_1"/>
<dbReference type="Gene3D" id="3.40.50.1820">
    <property type="entry name" value="alpha/beta hydrolase"/>
    <property type="match status" value="1"/>
</dbReference>
<dbReference type="AlphaFoldDB" id="A0A0C3GDQ2"/>
<accession>A0A0C3GDQ2</accession>
<dbReference type="Proteomes" id="UP000054321">
    <property type="component" value="Unassembled WGS sequence"/>
</dbReference>
<dbReference type="Pfam" id="PF01738">
    <property type="entry name" value="DLH"/>
    <property type="match status" value="1"/>
</dbReference>
<gene>
    <name evidence="2" type="ORF">OIDMADRAFT_207466</name>
</gene>
<feature type="domain" description="Dienelactone hydrolase" evidence="1">
    <location>
        <begin position="45"/>
        <end position="232"/>
    </location>
</feature>
<sequence>MQTISKACCSRSPVTLAGGYNYNPKGTYTEYNGLNTYETGSPTAKRGIFLCYDIFGLYIQTIRGADILASGYLPIPDNSGDFKVFMPVFFGNSPADAANYPPKTPAQTKEISDFMTGPANPNKTVPLILPLLEAMKKKNPQIESWAILGFCWGGKIAALLSQAGTPFKASAQCHPSLLEQRDASNVIIPHVVLPSMEEVPEVMDLWIEALKVASPKSYSETFTDQVHGWMTSRADFNNMHAFEEYLRGYRIIRAFFTQFL</sequence>
<dbReference type="OrthoDB" id="2147163at2759"/>
<organism evidence="2 3">
    <name type="scientific">Oidiodendron maius (strain Zn)</name>
    <dbReference type="NCBI Taxonomy" id="913774"/>
    <lineage>
        <taxon>Eukaryota</taxon>
        <taxon>Fungi</taxon>
        <taxon>Dikarya</taxon>
        <taxon>Ascomycota</taxon>
        <taxon>Pezizomycotina</taxon>
        <taxon>Leotiomycetes</taxon>
        <taxon>Leotiomycetes incertae sedis</taxon>
        <taxon>Myxotrichaceae</taxon>
        <taxon>Oidiodendron</taxon>
    </lineage>
</organism>
<dbReference type="SUPFAM" id="SSF53474">
    <property type="entry name" value="alpha/beta-Hydrolases"/>
    <property type="match status" value="1"/>
</dbReference>
<protein>
    <recommendedName>
        <fullName evidence="1">Dienelactone hydrolase domain-containing protein</fullName>
    </recommendedName>
</protein>
<dbReference type="InterPro" id="IPR029058">
    <property type="entry name" value="AB_hydrolase_fold"/>
</dbReference>
<dbReference type="STRING" id="913774.A0A0C3GDQ2"/>
<evidence type="ECO:0000313" key="3">
    <source>
        <dbReference type="Proteomes" id="UP000054321"/>
    </source>
</evidence>
<evidence type="ECO:0000259" key="1">
    <source>
        <dbReference type="Pfam" id="PF01738"/>
    </source>
</evidence>
<reference evidence="3" key="2">
    <citation type="submission" date="2015-01" db="EMBL/GenBank/DDBJ databases">
        <title>Evolutionary Origins and Diversification of the Mycorrhizal Mutualists.</title>
        <authorList>
            <consortium name="DOE Joint Genome Institute"/>
            <consortium name="Mycorrhizal Genomics Consortium"/>
            <person name="Kohler A."/>
            <person name="Kuo A."/>
            <person name="Nagy L.G."/>
            <person name="Floudas D."/>
            <person name="Copeland A."/>
            <person name="Barry K.W."/>
            <person name="Cichocki N."/>
            <person name="Veneault-Fourrey C."/>
            <person name="LaButti K."/>
            <person name="Lindquist E.A."/>
            <person name="Lipzen A."/>
            <person name="Lundell T."/>
            <person name="Morin E."/>
            <person name="Murat C."/>
            <person name="Riley R."/>
            <person name="Ohm R."/>
            <person name="Sun H."/>
            <person name="Tunlid A."/>
            <person name="Henrissat B."/>
            <person name="Grigoriev I.V."/>
            <person name="Hibbett D.S."/>
            <person name="Martin F."/>
        </authorList>
    </citation>
    <scope>NUCLEOTIDE SEQUENCE [LARGE SCALE GENOMIC DNA]</scope>
    <source>
        <strain evidence="3">Zn</strain>
    </source>
</reference>
<keyword evidence="3" id="KW-1185">Reference proteome</keyword>
<dbReference type="InParanoid" id="A0A0C3GDQ2"/>